<protein>
    <submittedName>
        <fullName evidence="3">DUF222 domain-containing protein</fullName>
    </submittedName>
</protein>
<dbReference type="EMBL" id="WLYK01000002">
    <property type="protein sequence ID" value="MTD14325.1"/>
    <property type="molecule type" value="Genomic_DNA"/>
</dbReference>
<feature type="domain" description="HNH nuclease" evidence="2">
    <location>
        <begin position="407"/>
        <end position="460"/>
    </location>
</feature>
<evidence type="ECO:0000256" key="1">
    <source>
        <dbReference type="SAM" id="MobiDB-lite"/>
    </source>
</evidence>
<proteinExistence type="predicted"/>
<dbReference type="AlphaFoldDB" id="A0A7K1FJL6"/>
<dbReference type="Pfam" id="PF02720">
    <property type="entry name" value="DUF222"/>
    <property type="match status" value="1"/>
</dbReference>
<organism evidence="3 4">
    <name type="scientific">Nakamurella alba</name>
    <dbReference type="NCBI Taxonomy" id="2665158"/>
    <lineage>
        <taxon>Bacteria</taxon>
        <taxon>Bacillati</taxon>
        <taxon>Actinomycetota</taxon>
        <taxon>Actinomycetes</taxon>
        <taxon>Nakamurellales</taxon>
        <taxon>Nakamurellaceae</taxon>
        <taxon>Nakamurella</taxon>
    </lineage>
</organism>
<gene>
    <name evidence="3" type="ORF">GIS00_10230</name>
</gene>
<evidence type="ECO:0000259" key="2">
    <source>
        <dbReference type="SMART" id="SM00507"/>
    </source>
</evidence>
<accession>A0A7K1FJL6</accession>
<feature type="region of interest" description="Disordered" evidence="1">
    <location>
        <begin position="480"/>
        <end position="524"/>
    </location>
</feature>
<dbReference type="InterPro" id="IPR003615">
    <property type="entry name" value="HNH_nuc"/>
</dbReference>
<dbReference type="Proteomes" id="UP000460221">
    <property type="component" value="Unassembled WGS sequence"/>
</dbReference>
<feature type="region of interest" description="Disordered" evidence="1">
    <location>
        <begin position="1"/>
        <end position="25"/>
    </location>
</feature>
<dbReference type="SMART" id="SM00507">
    <property type="entry name" value="HNHc"/>
    <property type="match status" value="1"/>
</dbReference>
<evidence type="ECO:0000313" key="4">
    <source>
        <dbReference type="Proteomes" id="UP000460221"/>
    </source>
</evidence>
<reference evidence="3 4" key="1">
    <citation type="submission" date="2019-11" db="EMBL/GenBank/DDBJ databases">
        <authorList>
            <person name="Jiang L.-Q."/>
        </authorList>
    </citation>
    <scope>NUCLEOTIDE SEQUENCE [LARGE SCALE GENOMIC DNA]</scope>
    <source>
        <strain evidence="3 4">YIM 132087</strain>
    </source>
</reference>
<keyword evidence="4" id="KW-1185">Reference proteome</keyword>
<name>A0A7K1FJL6_9ACTN</name>
<comment type="caution">
    <text evidence="3">The sequence shown here is derived from an EMBL/GenBank/DDBJ whole genome shotgun (WGS) entry which is preliminary data.</text>
</comment>
<evidence type="ECO:0000313" key="3">
    <source>
        <dbReference type="EMBL" id="MTD14325.1"/>
    </source>
</evidence>
<dbReference type="CDD" id="cd00085">
    <property type="entry name" value="HNHc"/>
    <property type="match status" value="1"/>
</dbReference>
<sequence>MPGDSDRRSAVSPLSGGPVGPVPRNRRAPPCVPGCPHHTRCPQCALAIAHDPADLASFGDVDGARTGWTDPDEASRLAGIATDALRDLGAGAFWKLTPEQLDDLARAVEQATRLAFTVQVAVAGEYESQHVARTRGCSSTASMLSGLLRIGIGEARHRCRVAALTLPQDLPSGGETDPELPLLAAALKGGEISSEHARIIEGCFRRLPEVVPAESRAGFEEALVGLSKQADPGALSTLATHLQSLLEQEIPPEDKPNPKDREELTIGVRDHASGLTPFKGRLDDYGTEQLRNLFDTLARPRPAGDIPDPRSAPTRNAHALSEALDRLQRCHCDDDEGGYGGPVLEIMLDWDLLRQQVTDPATTAHGFTFSIEETRRLLCDANVLPVVMNGRSVPLDLGRTQRVANRALRRALAARDGGCAFPGCDRVPAWCHAHHINYWGRDLGATDLANCVLLCAHHHSVIHQEHWIVRMNPDDERPDFIPPAWLDPDRQPLRNTLHRPWRQAAPDDNRSASPPNGDDPDGGP</sequence>
<dbReference type="InterPro" id="IPR003870">
    <property type="entry name" value="DUF222"/>
</dbReference>